<accession>A0AAD1DQM0</accession>
<feature type="transmembrane region" description="Helical" evidence="1">
    <location>
        <begin position="78"/>
        <end position="96"/>
    </location>
</feature>
<gene>
    <name evidence="2" type="ORF">EG343_09865</name>
</gene>
<dbReference type="Proteomes" id="UP000278288">
    <property type="component" value="Chromosome"/>
</dbReference>
<keyword evidence="1" id="KW-0472">Membrane</keyword>
<dbReference type="AlphaFoldDB" id="A0AAD1DQM0"/>
<evidence type="ECO:0000313" key="2">
    <source>
        <dbReference type="EMBL" id="AZA90918.1"/>
    </source>
</evidence>
<keyword evidence="3" id="KW-1185">Reference proteome</keyword>
<proteinExistence type="predicted"/>
<protein>
    <submittedName>
        <fullName evidence="2">Uncharacterized protein</fullName>
    </submittedName>
</protein>
<evidence type="ECO:0000313" key="3">
    <source>
        <dbReference type="Proteomes" id="UP000278288"/>
    </source>
</evidence>
<organism evidence="2 3">
    <name type="scientific">Chryseobacterium nakagawai</name>
    <dbReference type="NCBI Taxonomy" id="1241982"/>
    <lineage>
        <taxon>Bacteria</taxon>
        <taxon>Pseudomonadati</taxon>
        <taxon>Bacteroidota</taxon>
        <taxon>Flavobacteriia</taxon>
        <taxon>Flavobacteriales</taxon>
        <taxon>Weeksellaceae</taxon>
        <taxon>Chryseobacterium group</taxon>
        <taxon>Chryseobacterium</taxon>
    </lineage>
</organism>
<reference evidence="2 3" key="1">
    <citation type="submission" date="2018-11" db="EMBL/GenBank/DDBJ databases">
        <title>Proposal to divide the Flavobacteriaceae and reorganize its genera based on Amino Acid Identity values calculated from whole genome sequences.</title>
        <authorList>
            <person name="Nicholson A.C."/>
            <person name="Gulvik C.A."/>
            <person name="Whitney A.M."/>
            <person name="Humrighouse B.W."/>
            <person name="Bell M."/>
            <person name="Holmes B."/>
            <person name="Steigerwalt A.G."/>
            <person name="Villarma A."/>
            <person name="Sheth M."/>
            <person name="Batra D."/>
            <person name="Pryor J."/>
            <person name="Bernardet J.-F."/>
            <person name="Hugo C."/>
            <person name="Kampfer P."/>
            <person name="Newman J."/>
            <person name="McQuiston J.R."/>
        </authorList>
    </citation>
    <scope>NUCLEOTIDE SEQUENCE [LARGE SCALE GENOMIC DNA]</scope>
    <source>
        <strain evidence="2 3">G0041</strain>
    </source>
</reference>
<sequence length="109" mass="12783">MLRDPTQKKTDGVKSEVILKDGKLTVLVNTEAQKLFMKWKEKYTEENKERIKTVQVSYPVEIKVPVEVPIKLSFFQKLYLWLGKITFLALIGFILYKIPWRSLLKLLGL</sequence>
<dbReference type="KEGG" id="cnk:EG343_09865"/>
<dbReference type="EMBL" id="CP033923">
    <property type="protein sequence ID" value="AZA90918.1"/>
    <property type="molecule type" value="Genomic_DNA"/>
</dbReference>
<keyword evidence="1" id="KW-1133">Transmembrane helix</keyword>
<name>A0AAD1DQM0_CHRNA</name>
<keyword evidence="1" id="KW-0812">Transmembrane</keyword>
<evidence type="ECO:0000256" key="1">
    <source>
        <dbReference type="SAM" id="Phobius"/>
    </source>
</evidence>